<dbReference type="GeneTree" id="ENSGT00940000171800"/>
<dbReference type="AlphaFoldDB" id="A0A3Q2CN16"/>
<feature type="domain" description="DUF4708" evidence="2">
    <location>
        <begin position="95"/>
        <end position="185"/>
    </location>
</feature>
<evidence type="ECO:0000256" key="1">
    <source>
        <dbReference type="SAM" id="MobiDB-lite"/>
    </source>
</evidence>
<protein>
    <recommendedName>
        <fullName evidence="2">DUF4708 domain-containing protein</fullName>
    </recommendedName>
</protein>
<proteinExistence type="predicted"/>
<evidence type="ECO:0000259" key="2">
    <source>
        <dbReference type="Pfam" id="PF15813"/>
    </source>
</evidence>
<dbReference type="Ensembl" id="ENSCVAT00000004422.1">
    <property type="protein sequence ID" value="ENSCVAP00000006773.1"/>
    <property type="gene ID" value="ENSCVAG00000008375.1"/>
</dbReference>
<dbReference type="OMA" id="CFSIEAN"/>
<feature type="domain" description="DUF4708" evidence="2">
    <location>
        <begin position="20"/>
        <end position="57"/>
    </location>
</feature>
<dbReference type="Pfam" id="PF15813">
    <property type="entry name" value="DUF4708"/>
    <property type="match status" value="2"/>
</dbReference>
<sequence>MRSEQRLCSSDLSGNQRIPGCPQRVYPGDVQSALSYSLIARLAPSWNKAGLYLIAGSYRHGYTPDCRGHPRPLYYFPPKNKDFTIEIHQSYSETDNAHTSEHVAFILCSMKKGQIITISRQLPRDGPFRTYRDLQDHWNRLYGYRLPQLQEEEVVYCSVYFRPVGERLFTYPLSCIRLLPVQQCPHVDLQVVLSHFLSDIRERLQSVCGFPARLTSKPSYHTVSLNTAASIQVLSGEQLNLTASISLSSVVTRFPAAPLSQPVVSCSSRQDPPPWISFSQGGGALNAQRPLAQPSNSQNLFGSVSSFFQHFQPASSLPSLPPPAPLNPTPKLVPIFRNKDASRHVNVVQLRAQKQEQLSGRKEEKRRITLPVPLEPAANAVSFSPSLSALSVPLTPLIVPRFRPKTQRSVPSEPSDPPTITRITSLSPVSRIKPAIIVPSLNKHKAKKSENVVPEGNTVSDSRRITEQKVGSKSCVPKSIVKANRAAGPETEPEQRPLMPAGSSSNARKKKVSPAGLKWCQYQV</sequence>
<organism evidence="3 4">
    <name type="scientific">Cyprinodon variegatus</name>
    <name type="common">Sheepshead minnow</name>
    <dbReference type="NCBI Taxonomy" id="28743"/>
    <lineage>
        <taxon>Eukaryota</taxon>
        <taxon>Metazoa</taxon>
        <taxon>Chordata</taxon>
        <taxon>Craniata</taxon>
        <taxon>Vertebrata</taxon>
        <taxon>Euteleostomi</taxon>
        <taxon>Actinopterygii</taxon>
        <taxon>Neopterygii</taxon>
        <taxon>Teleostei</taxon>
        <taxon>Neoteleostei</taxon>
        <taxon>Acanthomorphata</taxon>
        <taxon>Ovalentaria</taxon>
        <taxon>Atherinomorphae</taxon>
        <taxon>Cyprinodontiformes</taxon>
        <taxon>Cyprinodontidae</taxon>
        <taxon>Cyprinodon</taxon>
    </lineage>
</organism>
<dbReference type="STRING" id="28743.ENSCVAP00000006773"/>
<dbReference type="PANTHER" id="PTHR28495:SF1">
    <property type="entry name" value="GENE, 17266-RELATED"/>
    <property type="match status" value="1"/>
</dbReference>
<keyword evidence="4" id="KW-1185">Reference proteome</keyword>
<evidence type="ECO:0000313" key="4">
    <source>
        <dbReference type="Proteomes" id="UP000265020"/>
    </source>
</evidence>
<dbReference type="Proteomes" id="UP000265020">
    <property type="component" value="Unassembled WGS sequence"/>
</dbReference>
<accession>A0A3Q2CN16</accession>
<evidence type="ECO:0000313" key="3">
    <source>
        <dbReference type="Ensembl" id="ENSCVAP00000006773.1"/>
    </source>
</evidence>
<reference evidence="3" key="2">
    <citation type="submission" date="2025-09" db="UniProtKB">
        <authorList>
            <consortium name="Ensembl"/>
        </authorList>
    </citation>
    <scope>IDENTIFICATION</scope>
</reference>
<dbReference type="PANTHER" id="PTHR28495">
    <property type="entry name" value="HYPOTHETICAL PROTEIN LOC100359752"/>
    <property type="match status" value="1"/>
</dbReference>
<reference evidence="3" key="1">
    <citation type="submission" date="2025-08" db="UniProtKB">
        <authorList>
            <consortium name="Ensembl"/>
        </authorList>
    </citation>
    <scope>IDENTIFICATION</scope>
</reference>
<dbReference type="InterPro" id="IPR031643">
    <property type="entry name" value="DUF4708"/>
</dbReference>
<feature type="region of interest" description="Disordered" evidence="1">
    <location>
        <begin position="463"/>
        <end position="524"/>
    </location>
</feature>
<name>A0A3Q2CN16_CYPVA</name>